<evidence type="ECO:0008006" key="4">
    <source>
        <dbReference type="Google" id="ProtNLM"/>
    </source>
</evidence>
<name>W8EQU1_9BACT</name>
<protein>
    <recommendedName>
        <fullName evidence="4">DUF2254 domain-containing protein</fullName>
    </recommendedName>
</protein>
<sequence>MLMNRLRALWQNLNASLWFVPTLMVAGALLLAFGLVIIEPRLNLDGLRNYLLLFGAGADGARGMLTAIAGSMITVAGLIFSLTLSTLAQVSSQYTSRVLRNFMRDRTNQVVLGFFVSIFAYCLIVLRTIRGGDEGRFIPSLAVGMGLMLALLSIGVLIFFIHHMASSLQAATIVGNAATETEAAIARLFPDELGEQASAAETQHLLRQADQLTWHPVRATATGYVQSIDEDGVLALACTLRGVVRLEHGIGGFVARGEVLAAVASYEGRPVAQPADLTIQVNDLFGCGGQRTIEQDAGFGLRQIVDIALKALSPGINDTTTAIICIDHLGALLALLASRRLPGPLRAADDEDQVRVVAVRPTFGQFAASAFDQIRSSADGNVGVYLRLLKSLATVGQRTQLPERRLALRQQAELVGEAAQRTLATAYEKDQVRERLAQLLPQLA</sequence>
<gene>
    <name evidence="2" type="ORF">Hsw_PA0171</name>
</gene>
<dbReference type="KEGG" id="hsw:Hsw_PA0171"/>
<dbReference type="eggNOG" id="COG4325">
    <property type="taxonomic scope" value="Bacteria"/>
</dbReference>
<feature type="transmembrane region" description="Helical" evidence="1">
    <location>
        <begin position="109"/>
        <end position="129"/>
    </location>
</feature>
<keyword evidence="1" id="KW-0812">Transmembrane</keyword>
<dbReference type="EMBL" id="CP007144">
    <property type="protein sequence ID" value="AHJ95504.1"/>
    <property type="molecule type" value="Genomic_DNA"/>
</dbReference>
<dbReference type="AlphaFoldDB" id="W8EQU1"/>
<keyword evidence="2" id="KW-0614">Plasmid</keyword>
<dbReference type="InterPro" id="IPR018723">
    <property type="entry name" value="DUF2254_membrane"/>
</dbReference>
<dbReference type="HOGENOM" id="CLU_032303_1_1_10"/>
<evidence type="ECO:0000313" key="2">
    <source>
        <dbReference type="EMBL" id="AHJ95504.1"/>
    </source>
</evidence>
<keyword evidence="1" id="KW-0472">Membrane</keyword>
<keyword evidence="3" id="KW-1185">Reference proteome</keyword>
<reference evidence="2 3" key="1">
    <citation type="submission" date="2014-01" db="EMBL/GenBank/DDBJ databases">
        <title>Complete sequence of plasmid1 of ionizing-radiation resistance bacterium Hymenobacter swuensis DY53.</title>
        <authorList>
            <person name="Jung J.-H."/>
            <person name="Jeong S.-W."/>
            <person name="Joe M.-H."/>
            <person name="Cho y.-j."/>
            <person name="Kim M.-K."/>
            <person name="Lim S.-Y."/>
        </authorList>
    </citation>
    <scope>NUCLEOTIDE SEQUENCE [LARGE SCALE GENOMIC DNA]</scope>
    <source>
        <strain evidence="2 3">DY53</strain>
        <plasmid evidence="2 3">pHsw1</plasmid>
    </source>
</reference>
<evidence type="ECO:0000256" key="1">
    <source>
        <dbReference type="SAM" id="Phobius"/>
    </source>
</evidence>
<proteinExistence type="predicted"/>
<evidence type="ECO:0000313" key="3">
    <source>
        <dbReference type="Proteomes" id="UP000019423"/>
    </source>
</evidence>
<feature type="transmembrane region" description="Helical" evidence="1">
    <location>
        <begin position="141"/>
        <end position="161"/>
    </location>
</feature>
<dbReference type="Proteomes" id="UP000019423">
    <property type="component" value="Plasmid pHsw1"/>
</dbReference>
<feature type="transmembrane region" description="Helical" evidence="1">
    <location>
        <begin position="12"/>
        <end position="38"/>
    </location>
</feature>
<feature type="transmembrane region" description="Helical" evidence="1">
    <location>
        <begin position="64"/>
        <end position="88"/>
    </location>
</feature>
<keyword evidence="1" id="KW-1133">Transmembrane helix</keyword>
<dbReference type="Pfam" id="PF10011">
    <property type="entry name" value="DUF2254"/>
    <property type="match status" value="1"/>
</dbReference>
<organism evidence="2 3">
    <name type="scientific">Hymenobacter swuensis DY53</name>
    <dbReference type="NCBI Taxonomy" id="1227739"/>
    <lineage>
        <taxon>Bacteria</taxon>
        <taxon>Pseudomonadati</taxon>
        <taxon>Bacteroidota</taxon>
        <taxon>Cytophagia</taxon>
        <taxon>Cytophagales</taxon>
        <taxon>Hymenobacteraceae</taxon>
        <taxon>Hymenobacter</taxon>
    </lineage>
</organism>
<accession>W8EQU1</accession>
<geneLocation type="plasmid" evidence="2 3">
    <name>pHsw1</name>
</geneLocation>
<dbReference type="PATRIC" id="fig|1227739.3.peg.198"/>